<comment type="caution">
    <text evidence="1">The sequence shown here is derived from an EMBL/GenBank/DDBJ whole genome shotgun (WGS) entry which is preliminary data.</text>
</comment>
<gene>
    <name evidence="1" type="ORF">GCM10022231_24110</name>
</gene>
<evidence type="ECO:0000313" key="1">
    <source>
        <dbReference type="EMBL" id="GAA3963039.1"/>
    </source>
</evidence>
<reference evidence="2" key="1">
    <citation type="journal article" date="2019" name="Int. J. Syst. Evol. Microbiol.">
        <title>The Global Catalogue of Microorganisms (GCM) 10K type strain sequencing project: providing services to taxonomists for standard genome sequencing and annotation.</title>
        <authorList>
            <consortium name="The Broad Institute Genomics Platform"/>
            <consortium name="The Broad Institute Genome Sequencing Center for Infectious Disease"/>
            <person name="Wu L."/>
            <person name="Ma J."/>
        </authorList>
    </citation>
    <scope>NUCLEOTIDE SEQUENCE [LARGE SCALE GENOMIC DNA]</scope>
    <source>
        <strain evidence="2">JCM 16923</strain>
    </source>
</reference>
<proteinExistence type="predicted"/>
<dbReference type="RefSeq" id="WP_344784033.1">
    <property type="nucleotide sequence ID" value="NZ_BAAAZW010000006.1"/>
</dbReference>
<dbReference type="EMBL" id="BAAAZW010000006">
    <property type="protein sequence ID" value="GAA3963039.1"/>
    <property type="molecule type" value="Genomic_DNA"/>
</dbReference>
<evidence type="ECO:0000313" key="2">
    <source>
        <dbReference type="Proteomes" id="UP001418444"/>
    </source>
</evidence>
<keyword evidence="2" id="KW-1185">Reference proteome</keyword>
<dbReference type="Proteomes" id="UP001418444">
    <property type="component" value="Unassembled WGS sequence"/>
</dbReference>
<sequence>MFRVTAPLVVVRSHDETVYLTVGHMVDGVSEADAARLVKLGMIEPADGVADAPAPVVPEARQTAVAEGQDLGKPKKTHGLDKWQAYAVSQGLTDEDIAGASKAELIALIG</sequence>
<protein>
    <submittedName>
        <fullName evidence="1">Uncharacterized protein</fullName>
    </submittedName>
</protein>
<name>A0ABP7PE61_9ACTN</name>
<organism evidence="1 2">
    <name type="scientific">Gordonia caeni</name>
    <dbReference type="NCBI Taxonomy" id="1007097"/>
    <lineage>
        <taxon>Bacteria</taxon>
        <taxon>Bacillati</taxon>
        <taxon>Actinomycetota</taxon>
        <taxon>Actinomycetes</taxon>
        <taxon>Mycobacteriales</taxon>
        <taxon>Gordoniaceae</taxon>
        <taxon>Gordonia</taxon>
    </lineage>
</organism>
<accession>A0ABP7PE61</accession>